<gene>
    <name evidence="1" type="ORF">N475_02165</name>
</gene>
<proteinExistence type="predicted"/>
<accession>A0A166WLW9</accession>
<protein>
    <recommendedName>
        <fullName evidence="3">Lantibiotic</fullName>
    </recommendedName>
</protein>
<reference evidence="1 2" key="1">
    <citation type="submission" date="2013-07" db="EMBL/GenBank/DDBJ databases">
        <title>Comparative Genomic and Metabolomic Analysis of Twelve Strains of Pseudoalteromonas luteoviolacea.</title>
        <authorList>
            <person name="Vynne N.G."/>
            <person name="Mansson M."/>
            <person name="Gram L."/>
        </authorList>
    </citation>
    <scope>NUCLEOTIDE SEQUENCE [LARGE SCALE GENOMIC DNA]</scope>
    <source>
        <strain evidence="1 2">DSM 6061</strain>
    </source>
</reference>
<comment type="caution">
    <text evidence="1">The sequence shown here is derived from an EMBL/GenBank/DDBJ whole genome shotgun (WGS) entry which is preliminary data.</text>
</comment>
<dbReference type="RefSeq" id="WP_155731018.1">
    <property type="nucleotide sequence ID" value="NZ_AQHB01000028.1"/>
</dbReference>
<keyword evidence="2" id="KW-1185">Reference proteome</keyword>
<dbReference type="EMBL" id="AUYB01000103">
    <property type="protein sequence ID" value="KZN37635.1"/>
    <property type="molecule type" value="Genomic_DNA"/>
</dbReference>
<evidence type="ECO:0008006" key="3">
    <source>
        <dbReference type="Google" id="ProtNLM"/>
    </source>
</evidence>
<evidence type="ECO:0000313" key="1">
    <source>
        <dbReference type="EMBL" id="KZN37635.1"/>
    </source>
</evidence>
<dbReference type="AlphaFoldDB" id="A0A166WLW9"/>
<dbReference type="Proteomes" id="UP000076643">
    <property type="component" value="Unassembled WGS sequence"/>
</dbReference>
<sequence length="54" mass="5935">MKNNDQMKPLTLEEINTIAGGDTTRVNKQDLAKEPVLIRGCCTQGCCSEPPQPF</sequence>
<evidence type="ECO:0000313" key="2">
    <source>
        <dbReference type="Proteomes" id="UP000076643"/>
    </source>
</evidence>
<dbReference type="PATRIC" id="fig|1365250.3.peg.2655"/>
<organism evidence="1 2">
    <name type="scientific">Pseudoalteromonas luteoviolacea DSM 6061</name>
    <dbReference type="NCBI Taxonomy" id="1365250"/>
    <lineage>
        <taxon>Bacteria</taxon>
        <taxon>Pseudomonadati</taxon>
        <taxon>Pseudomonadota</taxon>
        <taxon>Gammaproteobacteria</taxon>
        <taxon>Alteromonadales</taxon>
        <taxon>Pseudoalteromonadaceae</taxon>
        <taxon>Pseudoalteromonas</taxon>
    </lineage>
</organism>
<name>A0A166WLW9_9GAMM</name>